<name>A0A2U2BWM7_9PROT</name>
<protein>
    <submittedName>
        <fullName evidence="2">NAD(P)-dependent oxidoreductase</fullName>
    </submittedName>
</protein>
<keyword evidence="1" id="KW-0520">NAD</keyword>
<keyword evidence="3" id="KW-1185">Reference proteome</keyword>
<dbReference type="OrthoDB" id="9808276at2"/>
<evidence type="ECO:0000256" key="1">
    <source>
        <dbReference type="ARBA" id="ARBA00023027"/>
    </source>
</evidence>
<dbReference type="Gene3D" id="3.40.50.720">
    <property type="entry name" value="NAD(P)-binding Rossmann-like Domain"/>
    <property type="match status" value="1"/>
</dbReference>
<dbReference type="EMBL" id="QEXV01000001">
    <property type="protein sequence ID" value="PWE18423.1"/>
    <property type="molecule type" value="Genomic_DNA"/>
</dbReference>
<evidence type="ECO:0000313" key="2">
    <source>
        <dbReference type="EMBL" id="PWE18423.1"/>
    </source>
</evidence>
<sequence>MTEPVSALLIGYGYVARATAAALAARGVPVTASTRSGETAAAIEAAGHRALVAGPSDSDGAAALANAAAEATHVLSSVPPGEAGDPVAPALAGVDLSGAWVGYLSTTGVYGDRGGGWAFEWERPAPGQPRSLRRRAAEQDWERLGARIFRLAGIYGPGRSALDRVRARTARRIDKPGHVFSRIHVDDIADALVRAMLDRLGAAGPFNLADDRPCAQAEVVEGAARLLDVAPPPIEPFDPGTLSPMLASFYAESRRVSNARAKAALGWRLRYPTWREGLAACLEAEG</sequence>
<dbReference type="AlphaFoldDB" id="A0A2U2BWM7"/>
<dbReference type="SUPFAM" id="SSF51735">
    <property type="entry name" value="NAD(P)-binding Rossmann-fold domains"/>
    <property type="match status" value="1"/>
</dbReference>
<proteinExistence type="predicted"/>
<gene>
    <name evidence="2" type="ORF">DDZ18_02110</name>
</gene>
<dbReference type="PANTHER" id="PTHR43574">
    <property type="entry name" value="EPIMERASE-RELATED"/>
    <property type="match status" value="1"/>
</dbReference>
<dbReference type="InterPro" id="IPR036291">
    <property type="entry name" value="NAD(P)-bd_dom_sf"/>
</dbReference>
<comment type="caution">
    <text evidence="2">The sequence shown here is derived from an EMBL/GenBank/DDBJ whole genome shotgun (WGS) entry which is preliminary data.</text>
</comment>
<organism evidence="2 3">
    <name type="scientific">Marinicauda salina</name>
    <dbReference type="NCBI Taxonomy" id="2135793"/>
    <lineage>
        <taxon>Bacteria</taxon>
        <taxon>Pseudomonadati</taxon>
        <taxon>Pseudomonadota</taxon>
        <taxon>Alphaproteobacteria</taxon>
        <taxon>Maricaulales</taxon>
        <taxon>Maricaulaceae</taxon>
        <taxon>Marinicauda</taxon>
    </lineage>
</organism>
<reference evidence="3" key="1">
    <citation type="submission" date="2018-05" db="EMBL/GenBank/DDBJ databases">
        <authorList>
            <person name="Liu B.-T."/>
        </authorList>
    </citation>
    <scope>NUCLEOTIDE SEQUENCE [LARGE SCALE GENOMIC DNA]</scope>
    <source>
        <strain evidence="3">WD6-1</strain>
    </source>
</reference>
<accession>A0A2U2BWM7</accession>
<evidence type="ECO:0000313" key="3">
    <source>
        <dbReference type="Proteomes" id="UP000245168"/>
    </source>
</evidence>
<dbReference type="RefSeq" id="WP_109251698.1">
    <property type="nucleotide sequence ID" value="NZ_QEXV01000001.1"/>
</dbReference>
<dbReference type="Proteomes" id="UP000245168">
    <property type="component" value="Unassembled WGS sequence"/>
</dbReference>